<dbReference type="InterPro" id="IPR004089">
    <property type="entry name" value="MCPsignal_dom"/>
</dbReference>
<comment type="similarity">
    <text evidence="8">Belongs to the methyl-accepting chemotaxis (MCP) protein family.</text>
</comment>
<keyword evidence="2" id="KW-1003">Cell membrane</keyword>
<keyword evidence="7 9" id="KW-0807">Transducer</keyword>
<evidence type="ECO:0000256" key="1">
    <source>
        <dbReference type="ARBA" id="ARBA00004429"/>
    </source>
</evidence>
<feature type="domain" description="T-SNARE coiled-coil homology" evidence="12">
    <location>
        <begin position="456"/>
        <end position="518"/>
    </location>
</feature>
<keyword evidence="3" id="KW-0997">Cell inner membrane</keyword>
<dbReference type="SMART" id="SM00283">
    <property type="entry name" value="MA"/>
    <property type="match status" value="1"/>
</dbReference>
<keyword evidence="15" id="KW-1185">Reference proteome</keyword>
<evidence type="ECO:0000256" key="5">
    <source>
        <dbReference type="ARBA" id="ARBA00022989"/>
    </source>
</evidence>
<evidence type="ECO:0000259" key="12">
    <source>
        <dbReference type="PROSITE" id="PS50192"/>
    </source>
</evidence>
<dbReference type="Gene3D" id="1.10.287.950">
    <property type="entry name" value="Methyl-accepting chemotaxis protein"/>
    <property type="match status" value="1"/>
</dbReference>
<dbReference type="GO" id="GO:0005886">
    <property type="term" value="C:plasma membrane"/>
    <property type="evidence" value="ECO:0007669"/>
    <property type="project" value="UniProtKB-SubCell"/>
</dbReference>
<keyword evidence="5 10" id="KW-1133">Transmembrane helix</keyword>
<dbReference type="Gene3D" id="1.10.8.500">
    <property type="entry name" value="HAMP domain in histidine kinase"/>
    <property type="match status" value="1"/>
</dbReference>
<dbReference type="SUPFAM" id="SSF58104">
    <property type="entry name" value="Methyl-accepting chemotaxis protein (MCP) signaling domain"/>
    <property type="match status" value="1"/>
</dbReference>
<dbReference type="GO" id="GO:0007165">
    <property type="term" value="P:signal transduction"/>
    <property type="evidence" value="ECO:0007669"/>
    <property type="project" value="UniProtKB-KW"/>
</dbReference>
<dbReference type="PROSITE" id="PS50192">
    <property type="entry name" value="T_SNARE"/>
    <property type="match status" value="1"/>
</dbReference>
<reference evidence="14 15" key="1">
    <citation type="submission" date="2019-12" db="EMBL/GenBank/DDBJ databases">
        <authorList>
            <person name="Li M."/>
        </authorList>
    </citation>
    <scope>NUCLEOTIDE SEQUENCE [LARGE SCALE GENOMIC DNA]</scope>
    <source>
        <strain evidence="14 15">GBMRC 2046</strain>
    </source>
</reference>
<sequence length="564" mass="59206">MFLARLSISKKIAIPTIIVALLAATLAVVGLTSLREAMLDERLRSIEAQAESGVAIARHFHELEKSGKLTREQAQMAAAESIGAMRYGNNDYLFGFTENDGTNVFHVNPALVGKKMMGAEDKNGVPFIQKLIAQGKNGGGEVLFHWPRAGSDVPAAKYGWGESFAPWGWMIGTGAYVDDIDAAFWSEAMRVLLIGLGGAVVAALIALASIRNITRPLLKLTEAMRQLADGKEAVTIDSLDRHDEIGRMADAMKVFVANEAARKDLMSRDHERQEVAARRADEIQALCASFDQEVTGLVDTVGKSVADLQAAAANLTAGAERTTEQSVAGSAAAEQASHNVKSVAAAAEELSASVAEISRQVQSSSEIAAQAASEAGRTNDRMKGLAGTAGKIGEVVTLIQAIAEQTNLLALNATIEAARAGESGKGFAVVAAEVKELANQTSKATEEISAQISEIQNQTTDAASAISSVTDTIMKMNDIASAIAAAVEEQGAATGEIARNVSEASKGTEAVTENIAIVSTAAQDTHMASETVDLSAGQLQENSGRLRELVSQFLGNVRTRSNAA</sequence>
<keyword evidence="6 10" id="KW-0472">Membrane</keyword>
<dbReference type="Pfam" id="PF17200">
    <property type="entry name" value="sCache_2"/>
    <property type="match status" value="1"/>
</dbReference>
<dbReference type="SUPFAM" id="SSF158472">
    <property type="entry name" value="HAMP domain-like"/>
    <property type="match status" value="1"/>
</dbReference>
<dbReference type="PROSITE" id="PS50885">
    <property type="entry name" value="HAMP"/>
    <property type="match status" value="1"/>
</dbReference>
<evidence type="ECO:0000256" key="2">
    <source>
        <dbReference type="ARBA" id="ARBA00022475"/>
    </source>
</evidence>
<feature type="domain" description="Methyl-accepting transducer" evidence="11">
    <location>
        <begin position="304"/>
        <end position="540"/>
    </location>
</feature>
<evidence type="ECO:0000256" key="8">
    <source>
        <dbReference type="ARBA" id="ARBA00029447"/>
    </source>
</evidence>
<dbReference type="EMBL" id="WUMV01000003">
    <property type="protein sequence ID" value="MXN64689.1"/>
    <property type="molecule type" value="Genomic_DNA"/>
</dbReference>
<proteinExistence type="inferred from homology"/>
<dbReference type="PANTHER" id="PTHR32089:SF112">
    <property type="entry name" value="LYSOZYME-LIKE PROTEIN-RELATED"/>
    <property type="match status" value="1"/>
</dbReference>
<organism evidence="14 15">
    <name type="scientific">Stappia sediminis</name>
    <dbReference type="NCBI Taxonomy" id="2692190"/>
    <lineage>
        <taxon>Bacteria</taxon>
        <taxon>Pseudomonadati</taxon>
        <taxon>Pseudomonadota</taxon>
        <taxon>Alphaproteobacteria</taxon>
        <taxon>Hyphomicrobiales</taxon>
        <taxon>Stappiaceae</taxon>
        <taxon>Stappia</taxon>
    </lineage>
</organism>
<dbReference type="Pfam" id="PF00015">
    <property type="entry name" value="MCPsignal"/>
    <property type="match status" value="1"/>
</dbReference>
<evidence type="ECO:0000256" key="3">
    <source>
        <dbReference type="ARBA" id="ARBA00022519"/>
    </source>
</evidence>
<dbReference type="PANTHER" id="PTHR32089">
    <property type="entry name" value="METHYL-ACCEPTING CHEMOTAXIS PROTEIN MCPB"/>
    <property type="match status" value="1"/>
</dbReference>
<dbReference type="RefSeq" id="WP_160774949.1">
    <property type="nucleotide sequence ID" value="NZ_WUMV01000003.1"/>
</dbReference>
<feature type="transmembrane region" description="Helical" evidence="10">
    <location>
        <begin position="191"/>
        <end position="210"/>
    </location>
</feature>
<dbReference type="Proteomes" id="UP000433101">
    <property type="component" value="Unassembled WGS sequence"/>
</dbReference>
<dbReference type="CDD" id="cd06225">
    <property type="entry name" value="HAMP"/>
    <property type="match status" value="1"/>
</dbReference>
<name>A0A7X3LT95_9HYPH</name>
<dbReference type="SMART" id="SM01049">
    <property type="entry name" value="Cache_2"/>
    <property type="match status" value="1"/>
</dbReference>
<dbReference type="InterPro" id="IPR000727">
    <property type="entry name" value="T_SNARE_dom"/>
</dbReference>
<comment type="subcellular location">
    <subcellularLocation>
        <location evidence="1">Cell inner membrane</location>
        <topology evidence="1">Multi-pass membrane protein</topology>
    </subcellularLocation>
</comment>
<gene>
    <name evidence="14" type="ORF">GR183_07210</name>
</gene>
<dbReference type="Pfam" id="PF00672">
    <property type="entry name" value="HAMP"/>
    <property type="match status" value="1"/>
</dbReference>
<feature type="transmembrane region" description="Helical" evidence="10">
    <location>
        <begin position="12"/>
        <end position="34"/>
    </location>
</feature>
<evidence type="ECO:0000256" key="4">
    <source>
        <dbReference type="ARBA" id="ARBA00022692"/>
    </source>
</evidence>
<evidence type="ECO:0000256" key="10">
    <source>
        <dbReference type="SAM" id="Phobius"/>
    </source>
</evidence>
<dbReference type="InterPro" id="IPR033480">
    <property type="entry name" value="sCache_2"/>
</dbReference>
<comment type="caution">
    <text evidence="14">The sequence shown here is derived from an EMBL/GenBank/DDBJ whole genome shotgun (WGS) entry which is preliminary data.</text>
</comment>
<feature type="domain" description="HAMP" evidence="13">
    <location>
        <begin position="211"/>
        <end position="264"/>
    </location>
</feature>
<evidence type="ECO:0000259" key="11">
    <source>
        <dbReference type="PROSITE" id="PS50111"/>
    </source>
</evidence>
<evidence type="ECO:0000313" key="15">
    <source>
        <dbReference type="Proteomes" id="UP000433101"/>
    </source>
</evidence>
<evidence type="ECO:0000256" key="7">
    <source>
        <dbReference type="ARBA" id="ARBA00023224"/>
    </source>
</evidence>
<evidence type="ECO:0000313" key="14">
    <source>
        <dbReference type="EMBL" id="MXN64689.1"/>
    </source>
</evidence>
<keyword evidence="4 10" id="KW-0812">Transmembrane</keyword>
<dbReference type="PROSITE" id="PS50111">
    <property type="entry name" value="CHEMOTAXIS_TRANSDUC_2"/>
    <property type="match status" value="1"/>
</dbReference>
<dbReference type="Gene3D" id="3.30.450.20">
    <property type="entry name" value="PAS domain"/>
    <property type="match status" value="1"/>
</dbReference>
<protein>
    <submittedName>
        <fullName evidence="14">HAMP domain-containing protein</fullName>
    </submittedName>
</protein>
<accession>A0A7X3LT95</accession>
<evidence type="ECO:0000256" key="6">
    <source>
        <dbReference type="ARBA" id="ARBA00023136"/>
    </source>
</evidence>
<dbReference type="AlphaFoldDB" id="A0A7X3LT95"/>
<evidence type="ECO:0000259" key="13">
    <source>
        <dbReference type="PROSITE" id="PS50885"/>
    </source>
</evidence>
<dbReference type="SMART" id="SM00304">
    <property type="entry name" value="HAMP"/>
    <property type="match status" value="1"/>
</dbReference>
<evidence type="ECO:0000256" key="9">
    <source>
        <dbReference type="PROSITE-ProRule" id="PRU00284"/>
    </source>
</evidence>
<dbReference type="InterPro" id="IPR003660">
    <property type="entry name" value="HAMP_dom"/>
</dbReference>